<dbReference type="Pfam" id="PF00491">
    <property type="entry name" value="Arginase"/>
    <property type="match status" value="1"/>
</dbReference>
<comment type="caution">
    <text evidence="5">The sequence shown here is derived from an EMBL/GenBank/DDBJ whole genome shotgun (WGS) entry which is preliminary data.</text>
</comment>
<dbReference type="OrthoDB" id="9789727at2"/>
<evidence type="ECO:0000313" key="5">
    <source>
        <dbReference type="EMBL" id="OFE13491.1"/>
    </source>
</evidence>
<dbReference type="EMBL" id="MASR01000001">
    <property type="protein sequence ID" value="OFE13491.1"/>
    <property type="molecule type" value="Genomic_DNA"/>
</dbReference>
<evidence type="ECO:0008006" key="7">
    <source>
        <dbReference type="Google" id="ProtNLM"/>
    </source>
</evidence>
<dbReference type="GO" id="GO:0008783">
    <property type="term" value="F:agmatinase activity"/>
    <property type="evidence" value="ECO:0007669"/>
    <property type="project" value="TreeGrafter"/>
</dbReference>
<dbReference type="RefSeq" id="WP_070117708.1">
    <property type="nucleotide sequence ID" value="NZ_MASR01000001.1"/>
</dbReference>
<feature type="signal peptide" evidence="4">
    <location>
        <begin position="1"/>
        <end position="39"/>
    </location>
</feature>
<dbReference type="PANTHER" id="PTHR11358">
    <property type="entry name" value="ARGINASE/AGMATINASE"/>
    <property type="match status" value="1"/>
</dbReference>
<evidence type="ECO:0000256" key="4">
    <source>
        <dbReference type="SAM" id="SignalP"/>
    </source>
</evidence>
<keyword evidence="6" id="KW-1185">Reference proteome</keyword>
<dbReference type="SUPFAM" id="SSF52768">
    <property type="entry name" value="Arginase/deacetylase"/>
    <property type="match status" value="1"/>
</dbReference>
<evidence type="ECO:0000313" key="6">
    <source>
        <dbReference type="Proteomes" id="UP000175669"/>
    </source>
</evidence>
<evidence type="ECO:0000256" key="2">
    <source>
        <dbReference type="ARBA" id="ARBA00022801"/>
    </source>
</evidence>
<name>A0A1E8CLY9_9GAMM</name>
<reference evidence="6" key="1">
    <citation type="submission" date="2016-07" db="EMBL/GenBank/DDBJ databases">
        <authorList>
            <person name="Florea S."/>
            <person name="Webb J.S."/>
            <person name="Jaromczyk J."/>
            <person name="Schardl C.L."/>
        </authorList>
    </citation>
    <scope>NUCLEOTIDE SEQUENCE [LARGE SCALE GENOMIC DNA]</scope>
    <source>
        <strain evidence="6">KCTC 42131</strain>
    </source>
</reference>
<keyword evidence="4" id="KW-0732">Signal</keyword>
<dbReference type="Gene3D" id="3.40.800.10">
    <property type="entry name" value="Ureohydrolase domain"/>
    <property type="match status" value="1"/>
</dbReference>
<evidence type="ECO:0000256" key="3">
    <source>
        <dbReference type="PROSITE-ProRule" id="PRU00742"/>
    </source>
</evidence>
<dbReference type="PANTHER" id="PTHR11358:SF26">
    <property type="entry name" value="GUANIDINO ACID HYDROLASE, MITOCHONDRIAL"/>
    <property type="match status" value="1"/>
</dbReference>
<dbReference type="AlphaFoldDB" id="A0A1E8CLY9"/>
<accession>A0A1E8CLY9</accession>
<keyword evidence="1" id="KW-0479">Metal-binding</keyword>
<dbReference type="GO" id="GO:0033389">
    <property type="term" value="P:putrescine biosynthetic process from arginine, via agmatine"/>
    <property type="evidence" value="ECO:0007669"/>
    <property type="project" value="TreeGrafter"/>
</dbReference>
<comment type="similarity">
    <text evidence="3">Belongs to the arginase family.</text>
</comment>
<dbReference type="STRING" id="1524254.PHACT_10360"/>
<proteinExistence type="inferred from homology"/>
<protein>
    <recommendedName>
        <fullName evidence="7">Arginase</fullName>
    </recommendedName>
</protein>
<dbReference type="InterPro" id="IPR006035">
    <property type="entry name" value="Ureohydrolase"/>
</dbReference>
<organism evidence="5 6">
    <name type="scientific">Pseudohongiella acticola</name>
    <dbReference type="NCBI Taxonomy" id="1524254"/>
    <lineage>
        <taxon>Bacteria</taxon>
        <taxon>Pseudomonadati</taxon>
        <taxon>Pseudomonadota</taxon>
        <taxon>Gammaproteobacteria</taxon>
        <taxon>Pseudomonadales</taxon>
        <taxon>Pseudohongiellaceae</taxon>
        <taxon>Pseudohongiella</taxon>
    </lineage>
</organism>
<dbReference type="Proteomes" id="UP000175669">
    <property type="component" value="Unassembled WGS sequence"/>
</dbReference>
<keyword evidence="2" id="KW-0378">Hydrolase</keyword>
<dbReference type="InterPro" id="IPR023696">
    <property type="entry name" value="Ureohydrolase_dom_sf"/>
</dbReference>
<dbReference type="GO" id="GO:0046872">
    <property type="term" value="F:metal ion binding"/>
    <property type="evidence" value="ECO:0007669"/>
    <property type="project" value="UniProtKB-KW"/>
</dbReference>
<feature type="chain" id="PRO_5009212191" description="Arginase" evidence="4">
    <location>
        <begin position="40"/>
        <end position="475"/>
    </location>
</feature>
<evidence type="ECO:0000256" key="1">
    <source>
        <dbReference type="ARBA" id="ARBA00022723"/>
    </source>
</evidence>
<dbReference type="PROSITE" id="PS51409">
    <property type="entry name" value="ARGINASE_2"/>
    <property type="match status" value="1"/>
</dbReference>
<gene>
    <name evidence="5" type="ORF">PHACT_10360</name>
</gene>
<sequence length="475" mass="50716">MPSTIATPDITRSAFKPRRVHRLRTLAACALLCSGLAGAAENWQLPDELSSKLQDLPSGERNFVVNGSFLPFMPARQMELELASRDAASMQTLITDLMAVAGEMGYDANRDMGAMPLNLTSTGFNSGILLPAILRDDKRSPGPFSVHRYLFPESGIPTFAGAPVAVWPEDLTAGSVDVAIVGIPSDMSSGRRNAEAGPNVMRSLNTIAELDIQTLIDPMKALTVVDYGDFRVDNMSIERSVDHVTDMVAETSATNATPMMVGGDTSILYPAVKGVARNHGNGSFGLVHFSAHPDARRDAVHTISDDQALFMLLDEGIVNGSDMITVGLRGNAATETTLQWLKDSGVRYHTMAEVNRNGYGAVMDRVVNELISLPEQLFVSIDVSVIDPGDLVAAGRVSANGLSINDVTATVRHLCAAREIVGFEITDMAPALDFSRLSALNSNAVLNACLVGMAARKAGFAPDEIHPLALDHGQD</sequence>